<evidence type="ECO:0000313" key="3">
    <source>
        <dbReference type="Proteomes" id="UP000292886"/>
    </source>
</evidence>
<feature type="coiled-coil region" evidence="1">
    <location>
        <begin position="45"/>
        <end position="86"/>
    </location>
</feature>
<dbReference type="Proteomes" id="UP000292886">
    <property type="component" value="Chromosome"/>
</dbReference>
<dbReference type="RefSeq" id="WP_133362483.1">
    <property type="nucleotide sequence ID" value="NZ_CP037940.1"/>
</dbReference>
<reference evidence="3" key="1">
    <citation type="submission" date="2019-03" db="EMBL/GenBank/DDBJ databases">
        <title>Weissella sp. 26KH-42 Genome sequencing.</title>
        <authorList>
            <person name="Heo J."/>
            <person name="Kim S.-J."/>
            <person name="Kim J.-S."/>
            <person name="Hong S.-B."/>
            <person name="Kwon S.-W."/>
        </authorList>
    </citation>
    <scope>NUCLEOTIDE SEQUENCE [LARGE SCALE GENOMIC DNA]</scope>
    <source>
        <strain evidence="3">26KH-42</strain>
    </source>
</reference>
<dbReference type="AlphaFoldDB" id="A0A4P6YS22"/>
<accession>A0A4P6YS22</accession>
<keyword evidence="3" id="KW-1185">Reference proteome</keyword>
<dbReference type="KEGG" id="wei:EQG49_02440"/>
<name>A0A4P6YS22_9LACO</name>
<keyword evidence="1" id="KW-0175">Coiled coil</keyword>
<evidence type="ECO:0000313" key="2">
    <source>
        <dbReference type="EMBL" id="QBO35403.1"/>
    </source>
</evidence>
<sequence length="90" mass="10212">MTTKTEKVLLSKVKSQAEYIEVLKEQIRGLQTGGKIIYKKDTAKINIANKRIDELSHKIELLEAIIANGEKQNAKLLEKIAEMESENDNE</sequence>
<organism evidence="2 3">
    <name type="scientific">Periweissella cryptocerci</name>
    <dbReference type="NCBI Taxonomy" id="2506420"/>
    <lineage>
        <taxon>Bacteria</taxon>
        <taxon>Bacillati</taxon>
        <taxon>Bacillota</taxon>
        <taxon>Bacilli</taxon>
        <taxon>Lactobacillales</taxon>
        <taxon>Lactobacillaceae</taxon>
        <taxon>Periweissella</taxon>
    </lineage>
</organism>
<protein>
    <submittedName>
        <fullName evidence="2">Uncharacterized protein</fullName>
    </submittedName>
</protein>
<evidence type="ECO:0000256" key="1">
    <source>
        <dbReference type="SAM" id="Coils"/>
    </source>
</evidence>
<gene>
    <name evidence="2" type="ORF">EQG49_02440</name>
</gene>
<proteinExistence type="predicted"/>
<dbReference type="EMBL" id="CP037940">
    <property type="protein sequence ID" value="QBO35403.1"/>
    <property type="molecule type" value="Genomic_DNA"/>
</dbReference>